<protein>
    <submittedName>
        <fullName evidence="2">Prolyl tripeptidyl peptidase</fullName>
        <ecNumber evidence="2">3.4.14.12</ecNumber>
    </submittedName>
</protein>
<dbReference type="EC" id="3.4.14.12" evidence="2"/>
<evidence type="ECO:0000259" key="1">
    <source>
        <dbReference type="Pfam" id="PF00326"/>
    </source>
</evidence>
<dbReference type="GO" id="GO:0008236">
    <property type="term" value="F:serine-type peptidase activity"/>
    <property type="evidence" value="ECO:0007669"/>
    <property type="project" value="InterPro"/>
</dbReference>
<dbReference type="EMBL" id="CP022521">
    <property type="protein sequence ID" value="ASO20276.1"/>
    <property type="molecule type" value="Genomic_DNA"/>
</dbReference>
<proteinExistence type="predicted"/>
<dbReference type="InterPro" id="IPR001375">
    <property type="entry name" value="Peptidase_S9_cat"/>
</dbReference>
<keyword evidence="3" id="KW-1185">Reference proteome</keyword>
<dbReference type="KEGG" id="ahg:AHOG_13165"/>
<dbReference type="SUPFAM" id="SSF53474">
    <property type="entry name" value="alpha/beta-Hydrolases"/>
    <property type="match status" value="1"/>
</dbReference>
<evidence type="ECO:0000313" key="2">
    <source>
        <dbReference type="EMBL" id="ASO20276.1"/>
    </source>
</evidence>
<name>A0A221W3L1_9PSEU</name>
<dbReference type="PANTHER" id="PTHR43056">
    <property type="entry name" value="PEPTIDASE S9 PROLYL OLIGOPEPTIDASE"/>
    <property type="match status" value="1"/>
</dbReference>
<organism evidence="2 3">
    <name type="scientific">Actinoalloteichus hoggarensis</name>
    <dbReference type="NCBI Taxonomy" id="1470176"/>
    <lineage>
        <taxon>Bacteria</taxon>
        <taxon>Bacillati</taxon>
        <taxon>Actinomycetota</taxon>
        <taxon>Actinomycetes</taxon>
        <taxon>Pseudonocardiales</taxon>
        <taxon>Pseudonocardiaceae</taxon>
        <taxon>Actinoalloteichus</taxon>
    </lineage>
</organism>
<feature type="domain" description="Peptidase S9 prolyl oligopeptidase catalytic" evidence="1">
    <location>
        <begin position="449"/>
        <end position="653"/>
    </location>
</feature>
<keyword evidence="2" id="KW-0378">Hydrolase</keyword>
<dbReference type="Gene3D" id="3.40.50.1820">
    <property type="entry name" value="alpha/beta hydrolase"/>
    <property type="match status" value="1"/>
</dbReference>
<dbReference type="AlphaFoldDB" id="A0A221W3L1"/>
<dbReference type="SUPFAM" id="SSF69322">
    <property type="entry name" value="Tricorn protease domain 2"/>
    <property type="match status" value="1"/>
</dbReference>
<dbReference type="Proteomes" id="UP000204221">
    <property type="component" value="Chromosome"/>
</dbReference>
<dbReference type="InterPro" id="IPR050585">
    <property type="entry name" value="Xaa-Pro_dipeptidyl-ppase/CocE"/>
</dbReference>
<dbReference type="InterPro" id="IPR029058">
    <property type="entry name" value="AB_hydrolase_fold"/>
</dbReference>
<sequence length="666" mass="71545">MFRTDTHGYAARVVTISPYGTWTSPIDAIDAARSGGGVLAADLAFGQAWWTESRPEEGGRVALMRETDDGAPAEVLAAPWNVRNRVHEYGGRPWAAFETDGHRQLAFTHWDDQRVYLLDLTEPDAVPRPVSPIPDRPQGVRYGELVAGPGGREVWCVRETVVGDSRVDVRRDLVALPVSGEAGEDATAVRTLAASHHFLTAPRPSPDGRHAAWIGWEHPAMPWDGTELCVAKITEDGLAPHRVLAGGATEAVCQVRWADDESVYALTDPTGWWNPHRITLDGAVTPLLAAEVEIGGPLWQLGASWLAPLGDGRHAVLRGGGLALLDEAEGTVRDVETPLPSWRSTLACDGRTILGVASGPRSKPAVVAVDVATLTSRVLTGQPADLPDPAWLPVPATRTFTGPDGQRIPAHVYPPTNPDFAAPEGELPPFLVHVHGGPTGQNTVVLDPTIAYFTSRGIGVVAVDYGGSSGYGRAYRERLRESWGVVDVADCAAVAEALAAEGTADPRRLAVRGGSAGGWTTAASLTTVSVYRCGTAMYPILDLTGWSSGETHDFESRYLDSLVGPLPETARRYRDRSPVNNVDRLAGPILLLQGLEDEICPPEQCDRFVNALAGRGIPFAYLAFEGEQHGFRRAETIRTALEAELSFYAQVLEFEAPGVPTLALRR</sequence>
<reference evidence="2 3" key="1">
    <citation type="submission" date="2017-07" db="EMBL/GenBank/DDBJ databases">
        <title>Complete genome sequence of Actinoalloteichus hoggarensis DSM 45943, type strain of Actinoalloteichus hoggarensis.</title>
        <authorList>
            <person name="Ruckert C."/>
            <person name="Nouioui I."/>
            <person name="Willmese J."/>
            <person name="van Wezel G."/>
            <person name="Klenk H.-P."/>
            <person name="Kalinowski J."/>
            <person name="Zotchev S.B."/>
        </authorList>
    </citation>
    <scope>NUCLEOTIDE SEQUENCE [LARGE SCALE GENOMIC DNA]</scope>
    <source>
        <strain evidence="2 3">DSM 45943</strain>
    </source>
</reference>
<evidence type="ECO:0000313" key="3">
    <source>
        <dbReference type="Proteomes" id="UP000204221"/>
    </source>
</evidence>
<dbReference type="Pfam" id="PF00326">
    <property type="entry name" value="Peptidase_S9"/>
    <property type="match status" value="1"/>
</dbReference>
<gene>
    <name evidence="2" type="primary">ptpA4</name>
    <name evidence="2" type="ORF">AHOG_13165</name>
</gene>
<accession>A0A221W3L1</accession>
<dbReference type="GO" id="GO:0006508">
    <property type="term" value="P:proteolysis"/>
    <property type="evidence" value="ECO:0007669"/>
    <property type="project" value="InterPro"/>
</dbReference>
<dbReference type="PANTHER" id="PTHR43056:SF5">
    <property type="entry name" value="PEPTIDASE S9 PROLYL OLIGOPEPTIDASE CATALYTIC DOMAIN-CONTAINING PROTEIN"/>
    <property type="match status" value="1"/>
</dbReference>